<evidence type="ECO:0000313" key="13">
    <source>
        <dbReference type="EMBL" id="CAB4158902.1"/>
    </source>
</evidence>
<name>A0A6J5NJK8_9CAUD</name>
<keyword evidence="12" id="KW-0812">Transmembrane</keyword>
<dbReference type="CDD" id="cd00737">
    <property type="entry name" value="lyz_endolysin_autolysin"/>
    <property type="match status" value="1"/>
</dbReference>
<dbReference type="Gene3D" id="1.10.530.40">
    <property type="match status" value="1"/>
</dbReference>
<evidence type="ECO:0000256" key="11">
    <source>
        <dbReference type="RuleBase" id="RU003788"/>
    </source>
</evidence>
<evidence type="ECO:0000256" key="1">
    <source>
        <dbReference type="ARBA" id="ARBA00000632"/>
    </source>
</evidence>
<keyword evidence="4 10" id="KW-0081">Bacteriolytic enzyme</keyword>
<dbReference type="EMBL" id="LR796673">
    <property type="protein sequence ID" value="CAB4158902.1"/>
    <property type="molecule type" value="Genomic_DNA"/>
</dbReference>
<keyword evidence="5 10" id="KW-0378">Hydrolase</keyword>
<evidence type="ECO:0000256" key="12">
    <source>
        <dbReference type="SAM" id="Phobius"/>
    </source>
</evidence>
<evidence type="ECO:0000256" key="4">
    <source>
        <dbReference type="ARBA" id="ARBA00022638"/>
    </source>
</evidence>
<protein>
    <recommendedName>
        <fullName evidence="10">Endolysin</fullName>
        <ecNumber evidence="10">3.2.1.17</ecNumber>
    </recommendedName>
    <alternativeName>
        <fullName evidence="10">Lysis protein</fullName>
    </alternativeName>
    <alternativeName>
        <fullName evidence="10">Lysozyme</fullName>
    </alternativeName>
    <alternativeName>
        <fullName evidence="10">Muramidase</fullName>
    </alternativeName>
</protein>
<keyword evidence="2 10" id="KW-0929">Antimicrobial</keyword>
<keyword evidence="12" id="KW-1133">Transmembrane helix</keyword>
<dbReference type="InterPro" id="IPR033907">
    <property type="entry name" value="Endolysin_autolysin"/>
</dbReference>
<dbReference type="InterPro" id="IPR051018">
    <property type="entry name" value="Bacteriophage_GH24"/>
</dbReference>
<evidence type="ECO:0000256" key="8">
    <source>
        <dbReference type="ARBA" id="ARBA00023200"/>
    </source>
</evidence>
<evidence type="ECO:0000256" key="3">
    <source>
        <dbReference type="ARBA" id="ARBA00022612"/>
    </source>
</evidence>
<dbReference type="EC" id="3.2.1.17" evidence="10"/>
<dbReference type="Pfam" id="PF00959">
    <property type="entry name" value="Phage_lysozyme"/>
    <property type="match status" value="1"/>
</dbReference>
<keyword evidence="12" id="KW-0472">Membrane</keyword>
<evidence type="ECO:0000256" key="9">
    <source>
        <dbReference type="ARBA" id="ARBA00023295"/>
    </source>
</evidence>
<dbReference type="GO" id="GO:0003796">
    <property type="term" value="F:lysozyme activity"/>
    <property type="evidence" value="ECO:0007669"/>
    <property type="project" value="UniProtKB-UniRule"/>
</dbReference>
<comment type="subcellular location">
    <subcellularLocation>
        <location evidence="10">Host cytoplasm</location>
    </subcellularLocation>
    <text evidence="10">The endolysin is cytoplasmic, but can reach the periplasmic space with the help of the holins which disrupt the host cell membrane.</text>
</comment>
<comment type="similarity">
    <text evidence="10 11">Belongs to the glycosyl hydrolase 24 family.</text>
</comment>
<gene>
    <name evidence="13" type="ORF">UFOVP703_40</name>
</gene>
<feature type="active site" description="Proton donor/acceptor" evidence="10">
    <location>
        <position position="31"/>
    </location>
</feature>
<dbReference type="SUPFAM" id="SSF53955">
    <property type="entry name" value="Lysozyme-like"/>
    <property type="match status" value="1"/>
</dbReference>
<proteinExistence type="inferred from homology"/>
<dbReference type="GO" id="GO:0009253">
    <property type="term" value="P:peptidoglycan catabolic process"/>
    <property type="evidence" value="ECO:0007669"/>
    <property type="project" value="UniProtKB-UniRule"/>
</dbReference>
<keyword evidence="9 10" id="KW-0326">Glycosidase</keyword>
<keyword evidence="7 10" id="KW-0578">Host cell lysis by virus</keyword>
<dbReference type="GO" id="GO:0030430">
    <property type="term" value="C:host cell cytoplasm"/>
    <property type="evidence" value="ECO:0007669"/>
    <property type="project" value="UniProtKB-SubCell"/>
</dbReference>
<keyword evidence="8 10" id="KW-1035">Host cytoplasm</keyword>
<dbReference type="GO" id="GO:0016998">
    <property type="term" value="P:cell wall macromolecule catabolic process"/>
    <property type="evidence" value="ECO:0007669"/>
    <property type="project" value="InterPro"/>
</dbReference>
<dbReference type="InterPro" id="IPR023347">
    <property type="entry name" value="Lysozyme_dom_sf"/>
</dbReference>
<dbReference type="InterPro" id="IPR002196">
    <property type="entry name" value="Glyco_hydro_24"/>
</dbReference>
<dbReference type="GO" id="GO:0044659">
    <property type="term" value="P:viral release from host cell by cytolysis"/>
    <property type="evidence" value="ECO:0007669"/>
    <property type="project" value="UniProtKB-UniRule"/>
</dbReference>
<dbReference type="InterPro" id="IPR023346">
    <property type="entry name" value="Lysozyme-like_dom_sf"/>
</dbReference>
<keyword evidence="3 10" id="KW-1188">Viral release from host cell</keyword>
<evidence type="ECO:0000256" key="5">
    <source>
        <dbReference type="ARBA" id="ARBA00022801"/>
    </source>
</evidence>
<organism evidence="13">
    <name type="scientific">uncultured Caudovirales phage</name>
    <dbReference type="NCBI Taxonomy" id="2100421"/>
    <lineage>
        <taxon>Viruses</taxon>
        <taxon>Duplodnaviria</taxon>
        <taxon>Heunggongvirae</taxon>
        <taxon>Uroviricota</taxon>
        <taxon>Caudoviricetes</taxon>
        <taxon>Peduoviridae</taxon>
        <taxon>Maltschvirus</taxon>
        <taxon>Maltschvirus maltsch</taxon>
    </lineage>
</organism>
<reference evidence="13" key="1">
    <citation type="submission" date="2020-04" db="EMBL/GenBank/DDBJ databases">
        <authorList>
            <person name="Chiriac C."/>
            <person name="Salcher M."/>
            <person name="Ghai R."/>
            <person name="Kavagutti S V."/>
        </authorList>
    </citation>
    <scope>NUCLEOTIDE SEQUENCE</scope>
</reference>
<evidence type="ECO:0000256" key="6">
    <source>
        <dbReference type="ARBA" id="ARBA00022852"/>
    </source>
</evidence>
<sequence length="255" mass="27420">MNVTQKVETLMSRDIAWPIHREGVRMIALKENCYLAAYLCPAGVWTCGWGETNGVTATTRWTQEQADEAFRESLAMFSMKVAVLLKVEPTSRQLAAMVSLAYNIGVAAFSRSTVLRLHNAGDTAGAARAFLLFNKARVNGVLVPLAGLTSRRASESALYLTPDPEAPTERMPQAVETETPIAKSPIAQAGAVTAVAGVATLGEQIALVKPVVEQAREVTVGTLGIPEGWFLPLVLIVAGAAAAYWRLKQRQQGWA</sequence>
<evidence type="ECO:0000256" key="7">
    <source>
        <dbReference type="ARBA" id="ARBA00023142"/>
    </source>
</evidence>
<evidence type="ECO:0000256" key="2">
    <source>
        <dbReference type="ARBA" id="ARBA00022529"/>
    </source>
</evidence>
<keyword evidence="6 10" id="KW-0204">Cytolysis</keyword>
<dbReference type="HAMAP" id="MF_04110">
    <property type="entry name" value="ENDOLYSIN_T4"/>
    <property type="match status" value="1"/>
</dbReference>
<accession>A0A6J5NJK8</accession>
<comment type="catalytic activity">
    <reaction evidence="1 10 11">
        <text>Hydrolysis of (1-&gt;4)-beta-linkages between N-acetylmuramic acid and N-acetyl-D-glucosamine residues in a peptidoglycan and between N-acetyl-D-glucosamine residues in chitodextrins.</text>
        <dbReference type="EC" id="3.2.1.17"/>
    </reaction>
</comment>
<feature type="active site" description="Proton donor/acceptor" evidence="10">
    <location>
        <position position="40"/>
    </location>
</feature>
<comment type="function">
    <text evidence="10">Endolysin with lysozyme activity that degrades host peptidoglycans and participates with the holin and spanin proteins in the sequential events which lead to the programmed host cell lysis releasing the mature viral particles. Once the holin has permeabilized the host cell membrane, the endolysin can reach the periplasm and break down the peptidoglycan layer.</text>
</comment>
<feature type="transmembrane region" description="Helical" evidence="12">
    <location>
        <begin position="229"/>
        <end position="247"/>
    </location>
</feature>
<dbReference type="GO" id="GO:0042742">
    <property type="term" value="P:defense response to bacterium"/>
    <property type="evidence" value="ECO:0007669"/>
    <property type="project" value="UniProtKB-KW"/>
</dbReference>
<dbReference type="PANTHER" id="PTHR38107">
    <property type="match status" value="1"/>
</dbReference>
<dbReference type="InterPro" id="IPR034690">
    <property type="entry name" value="Endolysin_T4_type"/>
</dbReference>
<dbReference type="PANTHER" id="PTHR38107:SF3">
    <property type="entry name" value="LYSOZYME RRRD-RELATED"/>
    <property type="match status" value="1"/>
</dbReference>
<evidence type="ECO:0000256" key="10">
    <source>
        <dbReference type="HAMAP-Rule" id="MF_04110"/>
    </source>
</evidence>